<dbReference type="InterPro" id="IPR054289">
    <property type="entry name" value="DUF7025"/>
</dbReference>
<gene>
    <name evidence="3" type="ORF">LTR77_007417</name>
</gene>
<dbReference type="SMART" id="SM00382">
    <property type="entry name" value="AAA"/>
    <property type="match status" value="1"/>
</dbReference>
<dbReference type="InterPro" id="IPR027417">
    <property type="entry name" value="P-loop_NTPase"/>
</dbReference>
<protein>
    <recommendedName>
        <fullName evidence="2">AAA+ ATPase domain-containing protein</fullName>
    </recommendedName>
</protein>
<feature type="compositionally biased region" description="Polar residues" evidence="1">
    <location>
        <begin position="1"/>
        <end position="12"/>
    </location>
</feature>
<dbReference type="PANTHER" id="PTHR46411">
    <property type="entry name" value="FAMILY ATPASE, PUTATIVE-RELATED"/>
    <property type="match status" value="1"/>
</dbReference>
<dbReference type="EMBL" id="JAVRRT010000011">
    <property type="protein sequence ID" value="KAK5167718.1"/>
    <property type="molecule type" value="Genomic_DNA"/>
</dbReference>
<dbReference type="InterPro" id="IPR056599">
    <property type="entry name" value="AAA_lid_fung"/>
</dbReference>
<feature type="compositionally biased region" description="Basic and acidic residues" evidence="1">
    <location>
        <begin position="289"/>
        <end position="302"/>
    </location>
</feature>
<dbReference type="PANTHER" id="PTHR46411:SF3">
    <property type="entry name" value="AAA+ ATPASE DOMAIN-CONTAINING PROTEIN"/>
    <property type="match status" value="1"/>
</dbReference>
<dbReference type="AlphaFoldDB" id="A0AAV9P5C4"/>
<dbReference type="Gene3D" id="3.40.50.300">
    <property type="entry name" value="P-loop containing nucleotide triphosphate hydrolases"/>
    <property type="match status" value="1"/>
</dbReference>
<evidence type="ECO:0000259" key="2">
    <source>
        <dbReference type="SMART" id="SM00382"/>
    </source>
</evidence>
<dbReference type="Pfam" id="PF23232">
    <property type="entry name" value="AAA_lid_13"/>
    <property type="match status" value="1"/>
</dbReference>
<dbReference type="Pfam" id="PF00004">
    <property type="entry name" value="AAA"/>
    <property type="match status" value="1"/>
</dbReference>
<feature type="compositionally biased region" description="Basic and acidic residues" evidence="1">
    <location>
        <begin position="980"/>
        <end position="989"/>
    </location>
</feature>
<feature type="compositionally biased region" description="Polar residues" evidence="1">
    <location>
        <begin position="154"/>
        <end position="163"/>
    </location>
</feature>
<reference evidence="3 4" key="1">
    <citation type="submission" date="2023-08" db="EMBL/GenBank/DDBJ databases">
        <title>Black Yeasts Isolated from many extreme environments.</title>
        <authorList>
            <person name="Coleine C."/>
            <person name="Stajich J.E."/>
            <person name="Selbmann L."/>
        </authorList>
    </citation>
    <scope>NUCLEOTIDE SEQUENCE [LARGE SCALE GENOMIC DNA]</scope>
    <source>
        <strain evidence="3 4">CCFEE 5935</strain>
    </source>
</reference>
<feature type="region of interest" description="Disordered" evidence="1">
    <location>
        <begin position="154"/>
        <end position="178"/>
    </location>
</feature>
<feature type="domain" description="AAA+ ATPase" evidence="2">
    <location>
        <begin position="722"/>
        <end position="849"/>
    </location>
</feature>
<sequence>MESAEESPQVNGGSADPPGTSDEAENSTGGPGEGPTVQTDHAKSEGAGATNGTLADKQPESPVDGAAHSVVDDQSAALMEELKSLRALLKANGSEPDILVPEKEEHEARLMKISYDKFRQVKRWPLGVWGKAPDTTALLLSMDGAEHGIRRATDTAQRNQDSSDAPLAEGLPSKDATDTVPEIPFRLVFNDEDWPELMKAVTGFDISFKDPVHVRPFKYLLAYENKIRAALEKCKQHDLQAASTESASGEAEDAGKDDANATESKEDNTEAAGKDGAKAPEPANSDADAGVKDDAKASDSKEASAAPKPVDLGGIEATPRRQALLQLLVSFMDVEMKDILDVRKRVADRTLSEISFEYLLHLYKPGDIILSGATSDPDARRAYRVLSVTGGRPYFKPKYDAGIKERSRSFRIHERSFIGALEVDKTDSISIGLQGRATRMTPLVIDCFYLDFDGTNYGPRPMRFIIPEYRGQRRVTELDVYPGEFDPTFADIRQQLRSRGAKFMECVQGAHKEYDGDSLEDTLIFTGRANEKVASQKVDCECIIDHKALFSILESIDLPESPGNKLGFNSGVIATPTDSNIAECFDLVHCSVQGCVSCTDTFDDNSFDLTERDDFVTDSALLDLTTDLTDEHLELLPLRVYGYALKHRNWFALNLLHCKEPRCIRNVDAARSAFKDLVLPPNHKRMIRALVRYQLREFEGSTRTQQPNAKGTHFDLIHGKGRGMVLLLHGVPGVGKTSTAESVAIQLKRPLLPITCGDLGTDAGEVERNLDSFFALGNKWGCVILLDEADVFMAKRTTGDHARNALVSVFLRQMEYNAGVLILTTNRVGEFDEAFVSRIHMKLHYPQLHEDSTMEIWRMNIRRLKDSGAVRLNEDKTMAFARDFWRRNRATPDRQWNGRQIKNAFQTAVALAYYEWEGSGKDGPPKDGPPKLRDRHFEDVAETSLRFDDYIDNTFGTVIRKDGTSRGGFANDLSRTKVRSLDVDDHHTPSPEPVRSTRRNERTLAKVSEAREARVETKVERRIDRLKESSSTPKGGRNVKRLPELDDSDEERSPLQGTTAYDSDSGSGVRGGAQEDSDEGYD</sequence>
<comment type="caution">
    <text evidence="3">The sequence shown here is derived from an EMBL/GenBank/DDBJ whole genome shotgun (WGS) entry which is preliminary data.</text>
</comment>
<evidence type="ECO:0000313" key="3">
    <source>
        <dbReference type="EMBL" id="KAK5167718.1"/>
    </source>
</evidence>
<name>A0AAV9P5C4_9PEZI</name>
<accession>A0AAV9P5C4</accession>
<feature type="compositionally biased region" description="Basic and acidic residues" evidence="1">
    <location>
        <begin position="253"/>
        <end position="278"/>
    </location>
</feature>
<dbReference type="InterPro" id="IPR003959">
    <property type="entry name" value="ATPase_AAA_core"/>
</dbReference>
<dbReference type="Pfam" id="PF22942">
    <property type="entry name" value="DUF7025"/>
    <property type="match status" value="1"/>
</dbReference>
<dbReference type="Proteomes" id="UP001337655">
    <property type="component" value="Unassembled WGS sequence"/>
</dbReference>
<keyword evidence="4" id="KW-1185">Reference proteome</keyword>
<organism evidence="3 4">
    <name type="scientific">Saxophila tyrrhenica</name>
    <dbReference type="NCBI Taxonomy" id="1690608"/>
    <lineage>
        <taxon>Eukaryota</taxon>
        <taxon>Fungi</taxon>
        <taxon>Dikarya</taxon>
        <taxon>Ascomycota</taxon>
        <taxon>Pezizomycotina</taxon>
        <taxon>Dothideomycetes</taxon>
        <taxon>Dothideomycetidae</taxon>
        <taxon>Mycosphaerellales</taxon>
        <taxon>Extremaceae</taxon>
        <taxon>Saxophila</taxon>
    </lineage>
</organism>
<dbReference type="GeneID" id="89928753"/>
<dbReference type="RefSeq" id="XP_064657424.1">
    <property type="nucleotide sequence ID" value="XM_064804654.1"/>
</dbReference>
<dbReference type="InterPro" id="IPR003593">
    <property type="entry name" value="AAA+_ATPase"/>
</dbReference>
<feature type="region of interest" description="Disordered" evidence="1">
    <location>
        <begin position="241"/>
        <end position="314"/>
    </location>
</feature>
<dbReference type="SUPFAM" id="SSF52540">
    <property type="entry name" value="P-loop containing nucleoside triphosphate hydrolases"/>
    <property type="match status" value="1"/>
</dbReference>
<feature type="compositionally biased region" description="Basic and acidic residues" evidence="1">
    <location>
        <begin position="998"/>
        <end position="1028"/>
    </location>
</feature>
<dbReference type="GO" id="GO:0005524">
    <property type="term" value="F:ATP binding"/>
    <property type="evidence" value="ECO:0007669"/>
    <property type="project" value="InterPro"/>
</dbReference>
<dbReference type="GO" id="GO:0016887">
    <property type="term" value="F:ATP hydrolysis activity"/>
    <property type="evidence" value="ECO:0007669"/>
    <property type="project" value="InterPro"/>
</dbReference>
<evidence type="ECO:0000313" key="4">
    <source>
        <dbReference type="Proteomes" id="UP001337655"/>
    </source>
</evidence>
<feature type="region of interest" description="Disordered" evidence="1">
    <location>
        <begin position="980"/>
        <end position="1082"/>
    </location>
</feature>
<proteinExistence type="predicted"/>
<feature type="region of interest" description="Disordered" evidence="1">
    <location>
        <begin position="1"/>
        <end position="72"/>
    </location>
</feature>
<dbReference type="CDD" id="cd19481">
    <property type="entry name" value="RecA-like_protease"/>
    <property type="match status" value="1"/>
</dbReference>
<evidence type="ECO:0000256" key="1">
    <source>
        <dbReference type="SAM" id="MobiDB-lite"/>
    </source>
</evidence>
<feature type="compositionally biased region" description="Polar residues" evidence="1">
    <location>
        <begin position="1055"/>
        <end position="1066"/>
    </location>
</feature>